<evidence type="ECO:0000313" key="1">
    <source>
        <dbReference type="EMBL" id="SFN68033.1"/>
    </source>
</evidence>
<dbReference type="EMBL" id="FOVJ01000002">
    <property type="protein sequence ID" value="SFN68033.1"/>
    <property type="molecule type" value="Genomic_DNA"/>
</dbReference>
<proteinExistence type="predicted"/>
<sequence length="48" mass="5235">MNEFVFQVGKEALSRCIALGVAELGKRDTGAFVREMLNDRPADTGAHL</sequence>
<protein>
    <submittedName>
        <fullName evidence="1">Uncharacterized protein</fullName>
    </submittedName>
</protein>
<dbReference type="AlphaFoldDB" id="A0A1I5B002"/>
<name>A0A1I5B002_9PROT</name>
<accession>A0A1I5B002</accession>
<reference evidence="2" key="1">
    <citation type="submission" date="2016-10" db="EMBL/GenBank/DDBJ databases">
        <authorList>
            <person name="Varghese N."/>
        </authorList>
    </citation>
    <scope>NUCLEOTIDE SEQUENCE [LARGE SCALE GENOMIC DNA]</scope>
    <source>
        <strain evidence="2">Nsp8</strain>
    </source>
</reference>
<organism evidence="1 2">
    <name type="scientific">Nitrosospira briensis</name>
    <dbReference type="NCBI Taxonomy" id="35799"/>
    <lineage>
        <taxon>Bacteria</taxon>
        <taxon>Pseudomonadati</taxon>
        <taxon>Pseudomonadota</taxon>
        <taxon>Betaproteobacteria</taxon>
        <taxon>Nitrosomonadales</taxon>
        <taxon>Nitrosomonadaceae</taxon>
        <taxon>Nitrosospira</taxon>
    </lineage>
</organism>
<dbReference type="Proteomes" id="UP000183107">
    <property type="component" value="Unassembled WGS sequence"/>
</dbReference>
<gene>
    <name evidence="1" type="ORF">SAMN05216386_1606</name>
</gene>
<evidence type="ECO:0000313" key="2">
    <source>
        <dbReference type="Proteomes" id="UP000183107"/>
    </source>
</evidence>
<keyword evidence="2" id="KW-1185">Reference proteome</keyword>